<comment type="caution">
    <text evidence="1">The sequence shown here is derived from an EMBL/GenBank/DDBJ whole genome shotgun (WGS) entry which is preliminary data.</text>
</comment>
<proteinExistence type="predicted"/>
<protein>
    <submittedName>
        <fullName evidence="1">DsbA family protein</fullName>
    </submittedName>
</protein>
<dbReference type="RefSeq" id="WP_209524723.1">
    <property type="nucleotide sequence ID" value="NZ_JAEEGA010000001.1"/>
</dbReference>
<dbReference type="Proteomes" id="UP000674938">
    <property type="component" value="Unassembled WGS sequence"/>
</dbReference>
<reference evidence="1" key="1">
    <citation type="submission" date="2020-12" db="EMBL/GenBank/DDBJ databases">
        <title>Vagococcus allomyrinae sp. nov. and Enterococcus lavae sp. nov., isolated from the larvae of Allomyrina dichotoma.</title>
        <authorList>
            <person name="Lee S.D."/>
        </authorList>
    </citation>
    <scope>NUCLEOTIDE SEQUENCE</scope>
    <source>
        <strain evidence="1">BWB3-3</strain>
    </source>
</reference>
<dbReference type="Pfam" id="PF13743">
    <property type="entry name" value="Thioredoxin_5"/>
    <property type="match status" value="1"/>
</dbReference>
<dbReference type="AlphaFoldDB" id="A0A940STL8"/>
<accession>A0A940STL8</accession>
<gene>
    <name evidence="1" type="ORF">I6N95_02330</name>
</gene>
<dbReference type="EMBL" id="JAEEGA010000001">
    <property type="protein sequence ID" value="MBP1039839.1"/>
    <property type="molecule type" value="Genomic_DNA"/>
</dbReference>
<dbReference type="Gene3D" id="3.40.30.10">
    <property type="entry name" value="Glutaredoxin"/>
    <property type="match status" value="1"/>
</dbReference>
<organism evidence="1 2">
    <name type="scientific">Vagococcus allomyrinae</name>
    <dbReference type="NCBI Taxonomy" id="2794353"/>
    <lineage>
        <taxon>Bacteria</taxon>
        <taxon>Bacillati</taxon>
        <taxon>Bacillota</taxon>
        <taxon>Bacilli</taxon>
        <taxon>Lactobacillales</taxon>
        <taxon>Enterococcaceae</taxon>
        <taxon>Vagococcus</taxon>
    </lineage>
</organism>
<keyword evidence="2" id="KW-1185">Reference proteome</keyword>
<sequence>MIEIYLFIHPLCSDSLASEKRILQMIQTEHKKVQFKFLPLLNLQSFQQYLHTHHLETIDIHERNRLFEDSYSAALDYKAMQLQGKKKGRAFLLALQESICIQQVGYTNLLVDDIVTNIGGDLAMFRADRSSTIVRDSFMSDQETAKEMKVCKNTSAVVFNYACDRDFGVLIEEEPTSEILHELFKTNEKTCFDNYTEQSTQIKASKLSDYCLRLIEN</sequence>
<evidence type="ECO:0000313" key="2">
    <source>
        <dbReference type="Proteomes" id="UP000674938"/>
    </source>
</evidence>
<name>A0A940STL8_9ENTE</name>
<evidence type="ECO:0000313" key="1">
    <source>
        <dbReference type="EMBL" id="MBP1039839.1"/>
    </source>
</evidence>